<comment type="caution">
    <text evidence="2">The sequence shown here is derived from an EMBL/GenBank/DDBJ whole genome shotgun (WGS) entry which is preliminary data.</text>
</comment>
<reference evidence="3" key="1">
    <citation type="submission" date="2024-07" db="EMBL/GenBank/DDBJ databases">
        <title>Two chromosome-level genome assemblies of Korean endemic species Abeliophyllum distichum and Forsythia ovata (Oleaceae).</title>
        <authorList>
            <person name="Jang H."/>
        </authorList>
    </citation>
    <scope>NUCLEOTIDE SEQUENCE [LARGE SCALE GENOMIC DNA]</scope>
</reference>
<sequence length="108" mass="12430">MDALRKQLDVLMGANRNGDVEEVTRKYFDRDVCRLYLSGLCPHDLFQLTEAKAKGLDNYDRDLEDNIDRLIVECDRKIERALRRLDEEDAKAAIAISVSEVTQVMTEP</sequence>
<dbReference type="PANTHER" id="PTHR12375">
    <property type="entry name" value="RNA-BINDING PROTEIN LUC7-RELATED"/>
    <property type="match status" value="1"/>
</dbReference>
<gene>
    <name evidence="2" type="ORF">Fot_10808</name>
</gene>
<keyword evidence="3" id="KW-1185">Reference proteome</keyword>
<dbReference type="Proteomes" id="UP001604277">
    <property type="component" value="Unassembled WGS sequence"/>
</dbReference>
<evidence type="ECO:0000256" key="1">
    <source>
        <dbReference type="ARBA" id="ARBA00005655"/>
    </source>
</evidence>
<dbReference type="AlphaFoldDB" id="A0ABD1WKJ0"/>
<dbReference type="EMBL" id="JBFOLJ010000003">
    <property type="protein sequence ID" value="KAL2549278.1"/>
    <property type="molecule type" value="Genomic_DNA"/>
</dbReference>
<accession>A0ABD1WKJ0</accession>
<protein>
    <submittedName>
        <fullName evidence="2">LUC7 related protein</fullName>
    </submittedName>
</protein>
<proteinExistence type="inferred from homology"/>
<comment type="similarity">
    <text evidence="1">Belongs to the Luc7 family.</text>
</comment>
<evidence type="ECO:0000313" key="2">
    <source>
        <dbReference type="EMBL" id="KAL2549278.1"/>
    </source>
</evidence>
<organism evidence="2 3">
    <name type="scientific">Forsythia ovata</name>
    <dbReference type="NCBI Taxonomy" id="205694"/>
    <lineage>
        <taxon>Eukaryota</taxon>
        <taxon>Viridiplantae</taxon>
        <taxon>Streptophyta</taxon>
        <taxon>Embryophyta</taxon>
        <taxon>Tracheophyta</taxon>
        <taxon>Spermatophyta</taxon>
        <taxon>Magnoliopsida</taxon>
        <taxon>eudicotyledons</taxon>
        <taxon>Gunneridae</taxon>
        <taxon>Pentapetalae</taxon>
        <taxon>asterids</taxon>
        <taxon>lamiids</taxon>
        <taxon>Lamiales</taxon>
        <taxon>Oleaceae</taxon>
        <taxon>Forsythieae</taxon>
        <taxon>Forsythia</taxon>
    </lineage>
</organism>
<evidence type="ECO:0000313" key="3">
    <source>
        <dbReference type="Proteomes" id="UP001604277"/>
    </source>
</evidence>
<dbReference type="InterPro" id="IPR004882">
    <property type="entry name" value="Luc7-rel"/>
</dbReference>
<name>A0ABD1WKJ0_9LAMI</name>
<dbReference type="Pfam" id="PF03194">
    <property type="entry name" value="LUC7"/>
    <property type="match status" value="1"/>
</dbReference>